<evidence type="ECO:0000313" key="3">
    <source>
        <dbReference type="Proteomes" id="UP000273307"/>
    </source>
</evidence>
<protein>
    <submittedName>
        <fullName evidence="2">Uncharacterized protein</fullName>
    </submittedName>
</protein>
<accession>A0A498QBY8</accession>
<feature type="region of interest" description="Disordered" evidence="1">
    <location>
        <begin position="20"/>
        <end position="44"/>
    </location>
</feature>
<proteinExistence type="predicted"/>
<sequence length="385" mass="41581">MAQFGVVVIQVAVVVAHAAAGGRAKPGQRAQQRRFTGPAGSHHRQQTALGQGKANIGQQHLGFVGDHPQIDGLIGDVAGVNVFHQPIPGQVQQLMTDTDNVAGPDHRPVDPGAVDVGAVGAVVVDQLPLIARATQHRMTARHQQIIEHHIVVGSPPDGDHQLINGMHRRGRAGHRRLTHHRSPLRRRRAGLAGRCHLQQLTRRGRTQHHRHRPHNGYPLNTGTLDKHPIAAVVDQHPTPCGGLQHRMITRNPRIIQPHISLGPTPNTPHPIRCDMPNPPTSTQLQPGHTHHHRLGPTLHTHPPEPAPHIQQALGGNSQGARVPCSSLCLPCQSCCDAWALAVVDGPDQPYLAHHVCSSSMVAGSPKTSLSISFSSLVQITFGWFL</sequence>
<feature type="compositionally biased region" description="Basic residues" evidence="1">
    <location>
        <begin position="202"/>
        <end position="214"/>
    </location>
</feature>
<dbReference type="AlphaFoldDB" id="A0A498QBY8"/>
<gene>
    <name evidence="2" type="ORF">LAUMK136_03970</name>
</gene>
<reference evidence="2 3" key="1">
    <citation type="submission" date="2018-09" db="EMBL/GenBank/DDBJ databases">
        <authorList>
            <person name="Tagini F."/>
        </authorList>
    </citation>
    <scope>NUCLEOTIDE SEQUENCE [LARGE SCALE GENOMIC DNA]</scope>
    <source>
        <strain evidence="2 3">MK136</strain>
    </source>
</reference>
<name>A0A498QBY8_9MYCO</name>
<dbReference type="Proteomes" id="UP000273307">
    <property type="component" value="Unassembled WGS sequence"/>
</dbReference>
<keyword evidence="3" id="KW-1185">Reference proteome</keyword>
<organism evidence="2 3">
    <name type="scientific">Mycobacterium attenuatum</name>
    <dbReference type="NCBI Taxonomy" id="2341086"/>
    <lineage>
        <taxon>Bacteria</taxon>
        <taxon>Bacillati</taxon>
        <taxon>Actinomycetota</taxon>
        <taxon>Actinomycetes</taxon>
        <taxon>Mycobacteriales</taxon>
        <taxon>Mycobacteriaceae</taxon>
        <taxon>Mycobacterium</taxon>
    </lineage>
</organism>
<dbReference type="EMBL" id="UPHP01000108">
    <property type="protein sequence ID" value="VBA41310.1"/>
    <property type="molecule type" value="Genomic_DNA"/>
</dbReference>
<evidence type="ECO:0000313" key="2">
    <source>
        <dbReference type="EMBL" id="VBA41310.1"/>
    </source>
</evidence>
<evidence type="ECO:0000256" key="1">
    <source>
        <dbReference type="SAM" id="MobiDB-lite"/>
    </source>
</evidence>
<feature type="region of interest" description="Disordered" evidence="1">
    <location>
        <begin position="201"/>
        <end position="223"/>
    </location>
</feature>